<sequence>MIDDDDGSLSPVGHGFNDCIGHTMDAEELRSVLKDVASSSRKTTGQSSGWTSSEDEADEEGPIPKLPNMKPIDPNRPSYRPRPGRVSLLCPSTVPSGDRLIWTHPTGRREKAFGGFLSLRPPSAVVMVAGGCQLSLPR</sequence>
<feature type="region of interest" description="Disordered" evidence="1">
    <location>
        <begin position="35"/>
        <end position="90"/>
    </location>
</feature>
<evidence type="ECO:0000313" key="3">
    <source>
        <dbReference type="Proteomes" id="UP000436088"/>
    </source>
</evidence>
<accession>A0A6A2YQ34</accession>
<evidence type="ECO:0000313" key="2">
    <source>
        <dbReference type="EMBL" id="KAE8681478.1"/>
    </source>
</evidence>
<dbReference type="EMBL" id="VEPZ02001308">
    <property type="protein sequence ID" value="KAE8681478.1"/>
    <property type="molecule type" value="Genomic_DNA"/>
</dbReference>
<reference evidence="2" key="1">
    <citation type="submission" date="2019-09" db="EMBL/GenBank/DDBJ databases">
        <title>Draft genome information of white flower Hibiscus syriacus.</title>
        <authorList>
            <person name="Kim Y.-M."/>
        </authorList>
    </citation>
    <scope>NUCLEOTIDE SEQUENCE [LARGE SCALE GENOMIC DNA]</scope>
    <source>
        <strain evidence="2">YM2019G1</strain>
    </source>
</reference>
<proteinExistence type="predicted"/>
<keyword evidence="3" id="KW-1185">Reference proteome</keyword>
<gene>
    <name evidence="2" type="ORF">F3Y22_tig00111330pilonHSYRG01031</name>
</gene>
<dbReference type="Proteomes" id="UP000436088">
    <property type="component" value="Unassembled WGS sequence"/>
</dbReference>
<dbReference type="AlphaFoldDB" id="A0A6A2YQ34"/>
<feature type="compositionally biased region" description="Polar residues" evidence="1">
    <location>
        <begin position="37"/>
        <end position="52"/>
    </location>
</feature>
<comment type="caution">
    <text evidence="2">The sequence shown here is derived from an EMBL/GenBank/DDBJ whole genome shotgun (WGS) entry which is preliminary data.</text>
</comment>
<organism evidence="2 3">
    <name type="scientific">Hibiscus syriacus</name>
    <name type="common">Rose of Sharon</name>
    <dbReference type="NCBI Taxonomy" id="106335"/>
    <lineage>
        <taxon>Eukaryota</taxon>
        <taxon>Viridiplantae</taxon>
        <taxon>Streptophyta</taxon>
        <taxon>Embryophyta</taxon>
        <taxon>Tracheophyta</taxon>
        <taxon>Spermatophyta</taxon>
        <taxon>Magnoliopsida</taxon>
        <taxon>eudicotyledons</taxon>
        <taxon>Gunneridae</taxon>
        <taxon>Pentapetalae</taxon>
        <taxon>rosids</taxon>
        <taxon>malvids</taxon>
        <taxon>Malvales</taxon>
        <taxon>Malvaceae</taxon>
        <taxon>Malvoideae</taxon>
        <taxon>Hibiscus</taxon>
    </lineage>
</organism>
<evidence type="ECO:0000256" key="1">
    <source>
        <dbReference type="SAM" id="MobiDB-lite"/>
    </source>
</evidence>
<protein>
    <submittedName>
        <fullName evidence="2">Uncharacterized protein</fullName>
    </submittedName>
</protein>
<name>A0A6A2YQ34_HIBSY</name>
<feature type="region of interest" description="Disordered" evidence="1">
    <location>
        <begin position="1"/>
        <end position="20"/>
    </location>
</feature>